<dbReference type="EMBL" id="JNFP01000009">
    <property type="protein sequence ID" value="KIA65159.1"/>
    <property type="molecule type" value="Genomic_DNA"/>
</dbReference>
<protein>
    <submittedName>
        <fullName evidence="1">Uncharacterized protein</fullName>
    </submittedName>
</protein>
<proteinExistence type="predicted"/>
<accession>A0ABR4ZIW3</accession>
<keyword evidence="2" id="KW-1185">Reference proteome</keyword>
<gene>
    <name evidence="1" type="ORF">FG87_09735</name>
</gene>
<evidence type="ECO:0000313" key="1">
    <source>
        <dbReference type="EMBL" id="KIA65159.1"/>
    </source>
</evidence>
<sequence>MDNEPGKAAVDMDQLIQLFTGVLQQYRQQESAAPSTLANGNDFTLSIFSELQYGLQSRNLSAKGPIAQRLPARVDVEHKLLEFQKGLPNYAERIAVIHRGARGPEILYVYDEIRRDGGNGDGCGSKPTFSITYPAEAVAAQIQDCDGQVRAVTFVTYGPVSSGSGGGVSLTHSDSPQAL</sequence>
<evidence type="ECO:0000313" key="2">
    <source>
        <dbReference type="Proteomes" id="UP000031364"/>
    </source>
</evidence>
<reference evidence="1 2" key="1">
    <citation type="journal article" date="2014" name="Int. J. Syst. Evol. Microbiol.">
        <title>Nocardia vulneris sp. nov., isolated from wounds of human patients in North America.</title>
        <authorList>
            <person name="Lasker B.A."/>
            <person name="Bell M."/>
            <person name="Klenk H.P."/>
            <person name="Sproer C."/>
            <person name="Schumann C."/>
            <person name="Schumann P."/>
            <person name="Brown J.M."/>
        </authorList>
    </citation>
    <scope>NUCLEOTIDE SEQUENCE [LARGE SCALE GENOMIC DNA]</scope>
    <source>
        <strain evidence="1 2">W9851</strain>
    </source>
</reference>
<name>A0ABR4ZIW3_9NOCA</name>
<dbReference type="Proteomes" id="UP000031364">
    <property type="component" value="Unassembled WGS sequence"/>
</dbReference>
<dbReference type="RefSeq" id="WP_043667558.1">
    <property type="nucleotide sequence ID" value="NZ_BDCI01000002.1"/>
</dbReference>
<comment type="caution">
    <text evidence="1">The sequence shown here is derived from an EMBL/GenBank/DDBJ whole genome shotgun (WGS) entry which is preliminary data.</text>
</comment>
<organism evidence="1 2">
    <name type="scientific">Nocardia vulneris</name>
    <dbReference type="NCBI Taxonomy" id="1141657"/>
    <lineage>
        <taxon>Bacteria</taxon>
        <taxon>Bacillati</taxon>
        <taxon>Actinomycetota</taxon>
        <taxon>Actinomycetes</taxon>
        <taxon>Mycobacteriales</taxon>
        <taxon>Nocardiaceae</taxon>
        <taxon>Nocardia</taxon>
    </lineage>
</organism>